<dbReference type="GO" id="GO:0008168">
    <property type="term" value="F:methyltransferase activity"/>
    <property type="evidence" value="ECO:0007669"/>
    <property type="project" value="UniProtKB-KW"/>
</dbReference>
<protein>
    <submittedName>
        <fullName evidence="4">FkbM family methyltransferase</fullName>
    </submittedName>
</protein>
<dbReference type="InterPro" id="IPR029063">
    <property type="entry name" value="SAM-dependent_MTases_sf"/>
</dbReference>
<dbReference type="PANTHER" id="PTHR34203:SF13">
    <property type="entry name" value="EXPRESSED PROTEIN"/>
    <property type="match status" value="1"/>
</dbReference>
<dbReference type="SMART" id="SM00823">
    <property type="entry name" value="PKS_PP"/>
    <property type="match status" value="1"/>
</dbReference>
<dbReference type="PROSITE" id="PS50075">
    <property type="entry name" value="CARRIER"/>
    <property type="match status" value="1"/>
</dbReference>
<dbReference type="InterPro" id="IPR020806">
    <property type="entry name" value="PKS_PP-bd"/>
</dbReference>
<evidence type="ECO:0000313" key="4">
    <source>
        <dbReference type="EMBL" id="MBP2361516.1"/>
    </source>
</evidence>
<keyword evidence="4" id="KW-0489">Methyltransferase</keyword>
<dbReference type="GO" id="GO:0032259">
    <property type="term" value="P:methylation"/>
    <property type="evidence" value="ECO:0007669"/>
    <property type="project" value="UniProtKB-KW"/>
</dbReference>
<keyword evidence="2" id="KW-0597">Phosphoprotein</keyword>
<keyword evidence="5" id="KW-1185">Reference proteome</keyword>
<dbReference type="InterPro" id="IPR009081">
    <property type="entry name" value="PP-bd_ACP"/>
</dbReference>
<organism evidence="4 5">
    <name type="scientific">Streptomyces clavifer</name>
    <dbReference type="NCBI Taxonomy" id="68188"/>
    <lineage>
        <taxon>Bacteria</taxon>
        <taxon>Bacillati</taxon>
        <taxon>Actinomycetota</taxon>
        <taxon>Actinomycetes</taxon>
        <taxon>Kitasatosporales</taxon>
        <taxon>Streptomycetaceae</taxon>
        <taxon>Streptomyces</taxon>
    </lineage>
</organism>
<evidence type="ECO:0000256" key="1">
    <source>
        <dbReference type="ARBA" id="ARBA00022450"/>
    </source>
</evidence>
<evidence type="ECO:0000259" key="3">
    <source>
        <dbReference type="PROSITE" id="PS50075"/>
    </source>
</evidence>
<dbReference type="Pfam" id="PF00550">
    <property type="entry name" value="PP-binding"/>
    <property type="match status" value="1"/>
</dbReference>
<dbReference type="InterPro" id="IPR006162">
    <property type="entry name" value="Ppantetheine_attach_site"/>
</dbReference>
<name>A0ABS4VC77_9ACTN</name>
<dbReference type="Gene3D" id="1.10.1200.10">
    <property type="entry name" value="ACP-like"/>
    <property type="match status" value="1"/>
</dbReference>
<reference evidence="4 5" key="1">
    <citation type="submission" date="2021-03" db="EMBL/GenBank/DDBJ databases">
        <title>Sequencing the genomes of 1000 actinobacteria strains.</title>
        <authorList>
            <person name="Klenk H.-P."/>
        </authorList>
    </citation>
    <scope>NUCLEOTIDE SEQUENCE [LARGE SCALE GENOMIC DNA]</scope>
    <source>
        <strain evidence="4 5">DSM 40843</strain>
    </source>
</reference>
<dbReference type="NCBIfam" id="TIGR01444">
    <property type="entry name" value="fkbM_fam"/>
    <property type="match status" value="1"/>
</dbReference>
<dbReference type="PROSITE" id="PS00012">
    <property type="entry name" value="PHOSPHOPANTETHEINE"/>
    <property type="match status" value="1"/>
</dbReference>
<sequence>MNVHSAAGTGRSTPAAEVLARHPAVAEVVIVDEPGTPGGHARIVPDRETARTLSRSVVLEAADRLGGLAWHEPADTIRVAGLNRGETDFLYREIFVEGAYFRHGITLPRAPVVLDVGANIGMFSLRAGLAAPGARVIAVEPVAELAAAVRLNAELHGLDVTVLQTALGRKQGETSFTFYPHNSVMSGRYADAAQDAEVLRGYLLTGDDAGAESAGEDPGGDGRSRSLDRLVGDRLAARPRRVPVTTLGNVIRDHGLTRVDLLKIDVEKAESEVLAGLDEETWERVEQVVVEVHDIEGRLQEVLGTLRDRGFDVTHDQDPRLALTPCHNVYARRPRAGVGAPPAPVFDGVPTLRRLEGELRELLARALPSAPPPGRWTAVPHLGPAPGAPAPATPASPAPAAVAPERVAVLARAWTDLFGADALRSGADFFELGGDSLTAVRLLARVEDELGPDALTPDLIFTDGTFAGLAAALGSGRPAGEVPRP</sequence>
<dbReference type="SUPFAM" id="SSF47336">
    <property type="entry name" value="ACP-like"/>
    <property type="match status" value="1"/>
</dbReference>
<dbReference type="Gene3D" id="3.40.50.150">
    <property type="entry name" value="Vaccinia Virus protein VP39"/>
    <property type="match status" value="1"/>
</dbReference>
<proteinExistence type="predicted"/>
<dbReference type="Pfam" id="PF05050">
    <property type="entry name" value="Methyltransf_21"/>
    <property type="match status" value="1"/>
</dbReference>
<dbReference type="PANTHER" id="PTHR34203">
    <property type="entry name" value="METHYLTRANSFERASE, FKBM FAMILY PROTEIN"/>
    <property type="match status" value="1"/>
</dbReference>
<accession>A0ABS4VC77</accession>
<dbReference type="SUPFAM" id="SSF53335">
    <property type="entry name" value="S-adenosyl-L-methionine-dependent methyltransferases"/>
    <property type="match status" value="1"/>
</dbReference>
<evidence type="ECO:0000313" key="5">
    <source>
        <dbReference type="Proteomes" id="UP001519311"/>
    </source>
</evidence>
<dbReference type="InterPro" id="IPR052514">
    <property type="entry name" value="SAM-dependent_MTase"/>
</dbReference>
<keyword evidence="1" id="KW-0596">Phosphopantetheine</keyword>
<feature type="domain" description="Carrier" evidence="3">
    <location>
        <begin position="401"/>
        <end position="477"/>
    </location>
</feature>
<dbReference type="RefSeq" id="WP_209470573.1">
    <property type="nucleotide sequence ID" value="NZ_BMWJ01000003.1"/>
</dbReference>
<evidence type="ECO:0000256" key="2">
    <source>
        <dbReference type="ARBA" id="ARBA00022553"/>
    </source>
</evidence>
<dbReference type="Proteomes" id="UP001519311">
    <property type="component" value="Unassembled WGS sequence"/>
</dbReference>
<comment type="caution">
    <text evidence="4">The sequence shown here is derived from an EMBL/GenBank/DDBJ whole genome shotgun (WGS) entry which is preliminary data.</text>
</comment>
<dbReference type="InterPro" id="IPR006342">
    <property type="entry name" value="FkbM_mtfrase"/>
</dbReference>
<dbReference type="EMBL" id="JAGINS010000001">
    <property type="protein sequence ID" value="MBP2361516.1"/>
    <property type="molecule type" value="Genomic_DNA"/>
</dbReference>
<gene>
    <name evidence="4" type="ORF">JOF59_003916</name>
</gene>
<keyword evidence="4" id="KW-0808">Transferase</keyword>
<dbReference type="InterPro" id="IPR036736">
    <property type="entry name" value="ACP-like_sf"/>
</dbReference>